<dbReference type="AlphaFoldDB" id="A0A1D6KQ82"/>
<feature type="region of interest" description="Disordered" evidence="1">
    <location>
        <begin position="60"/>
        <end position="117"/>
    </location>
</feature>
<reference evidence="2" key="1">
    <citation type="submission" date="2015-12" db="EMBL/GenBank/DDBJ databases">
        <title>Update maize B73 reference genome by single molecule sequencing technologies.</title>
        <authorList>
            <consortium name="Maize Genome Sequencing Project"/>
            <person name="Ware D."/>
        </authorList>
    </citation>
    <scope>NUCLEOTIDE SEQUENCE [LARGE SCALE GENOMIC DNA]</scope>
    <source>
        <tissue evidence="2">Seedling</tissue>
    </source>
</reference>
<name>A0A1D6KQ82_MAIZE</name>
<evidence type="ECO:0000313" key="2">
    <source>
        <dbReference type="EMBL" id="ONM04926.1"/>
    </source>
</evidence>
<proteinExistence type="predicted"/>
<feature type="compositionally biased region" description="Basic and acidic residues" evidence="1">
    <location>
        <begin position="107"/>
        <end position="117"/>
    </location>
</feature>
<organism evidence="2">
    <name type="scientific">Zea mays</name>
    <name type="common">Maize</name>
    <dbReference type="NCBI Taxonomy" id="4577"/>
    <lineage>
        <taxon>Eukaryota</taxon>
        <taxon>Viridiplantae</taxon>
        <taxon>Streptophyta</taxon>
        <taxon>Embryophyta</taxon>
        <taxon>Tracheophyta</taxon>
        <taxon>Spermatophyta</taxon>
        <taxon>Magnoliopsida</taxon>
        <taxon>Liliopsida</taxon>
        <taxon>Poales</taxon>
        <taxon>Poaceae</taxon>
        <taxon>PACMAD clade</taxon>
        <taxon>Panicoideae</taxon>
        <taxon>Andropogonodae</taxon>
        <taxon>Andropogoneae</taxon>
        <taxon>Tripsacinae</taxon>
        <taxon>Zea</taxon>
    </lineage>
</organism>
<protein>
    <submittedName>
        <fullName evidence="2">Uncharacterized protein</fullName>
    </submittedName>
</protein>
<evidence type="ECO:0000256" key="1">
    <source>
        <dbReference type="SAM" id="MobiDB-lite"/>
    </source>
</evidence>
<accession>A0A1D6KQ82</accession>
<gene>
    <name evidence="2" type="ORF">ZEAMMB73_Zm00001d032360</name>
</gene>
<sequence>MEARQQCEVLAAAVPSEPRRRIPRSPARRQGDYLTRRRWWSSVQPSGGLPELSTTMGAAAWQQHRTPARHPPPPAAGRVCSGAKAREGRAEEVDDELQAGWTNAGRNPEKRGAARVE</sequence>
<dbReference type="InParanoid" id="A0A1D6KQ82"/>
<dbReference type="EMBL" id="CM007647">
    <property type="protein sequence ID" value="ONM04926.1"/>
    <property type="molecule type" value="Genomic_DNA"/>
</dbReference>